<gene>
    <name evidence="2" type="ORF">LY79DRAFT_564199</name>
</gene>
<dbReference type="GeneID" id="85442864"/>
<name>A0AAD8V0T9_9PEZI</name>
<proteinExistence type="predicted"/>
<feature type="compositionally biased region" description="Basic and acidic residues" evidence="1">
    <location>
        <begin position="36"/>
        <end position="45"/>
    </location>
</feature>
<organism evidence="2 3">
    <name type="scientific">Colletotrichum navitas</name>
    <dbReference type="NCBI Taxonomy" id="681940"/>
    <lineage>
        <taxon>Eukaryota</taxon>
        <taxon>Fungi</taxon>
        <taxon>Dikarya</taxon>
        <taxon>Ascomycota</taxon>
        <taxon>Pezizomycotina</taxon>
        <taxon>Sordariomycetes</taxon>
        <taxon>Hypocreomycetidae</taxon>
        <taxon>Glomerellales</taxon>
        <taxon>Glomerellaceae</taxon>
        <taxon>Colletotrichum</taxon>
        <taxon>Colletotrichum graminicola species complex</taxon>
    </lineage>
</organism>
<reference evidence="2" key="1">
    <citation type="submission" date="2021-06" db="EMBL/GenBank/DDBJ databases">
        <title>Comparative genomics, transcriptomics and evolutionary studies reveal genomic signatures of adaptation to plant cell wall in hemibiotrophic fungi.</title>
        <authorList>
            <consortium name="DOE Joint Genome Institute"/>
            <person name="Baroncelli R."/>
            <person name="Diaz J.F."/>
            <person name="Benocci T."/>
            <person name="Peng M."/>
            <person name="Battaglia E."/>
            <person name="Haridas S."/>
            <person name="Andreopoulos W."/>
            <person name="Labutti K."/>
            <person name="Pangilinan J."/>
            <person name="Floch G.L."/>
            <person name="Makela M.R."/>
            <person name="Henrissat B."/>
            <person name="Grigoriev I.V."/>
            <person name="Crouch J.A."/>
            <person name="De Vries R.P."/>
            <person name="Sukno S.A."/>
            <person name="Thon M.R."/>
        </authorList>
    </citation>
    <scope>NUCLEOTIDE SEQUENCE</scope>
    <source>
        <strain evidence="2">CBS 125086</strain>
    </source>
</reference>
<sequence length="62" mass="6588">MDLDMDESSTSLSLKFAHSSRLNGTDDGHASQTRFPSDDLREPPTKFRAGSAGATAYAQLAG</sequence>
<comment type="caution">
    <text evidence="2">The sequence shown here is derived from an EMBL/GenBank/DDBJ whole genome shotgun (WGS) entry which is preliminary data.</text>
</comment>
<feature type="region of interest" description="Disordered" evidence="1">
    <location>
        <begin position="19"/>
        <end position="62"/>
    </location>
</feature>
<accession>A0AAD8V0T9</accession>
<dbReference type="AlphaFoldDB" id="A0AAD8V0T9"/>
<dbReference type="EMBL" id="JAHLJV010000066">
    <property type="protein sequence ID" value="KAK1579456.1"/>
    <property type="molecule type" value="Genomic_DNA"/>
</dbReference>
<evidence type="ECO:0000313" key="2">
    <source>
        <dbReference type="EMBL" id="KAK1579456.1"/>
    </source>
</evidence>
<keyword evidence="3" id="KW-1185">Reference proteome</keyword>
<dbReference type="RefSeq" id="XP_060410580.1">
    <property type="nucleotide sequence ID" value="XM_060558624.1"/>
</dbReference>
<evidence type="ECO:0000256" key="1">
    <source>
        <dbReference type="SAM" id="MobiDB-lite"/>
    </source>
</evidence>
<evidence type="ECO:0000313" key="3">
    <source>
        <dbReference type="Proteomes" id="UP001230504"/>
    </source>
</evidence>
<protein>
    <submittedName>
        <fullName evidence="2">Uncharacterized protein</fullName>
    </submittedName>
</protein>
<dbReference type="Proteomes" id="UP001230504">
    <property type="component" value="Unassembled WGS sequence"/>
</dbReference>